<evidence type="ECO:0000313" key="2">
    <source>
        <dbReference type="Proteomes" id="UP000679284"/>
    </source>
</evidence>
<dbReference type="AlphaFoldDB" id="A0A8J8MVI3"/>
<gene>
    <name evidence="1" type="ORF">GR316_11640</name>
</gene>
<dbReference type="EMBL" id="CP047290">
    <property type="protein sequence ID" value="QUS37038.1"/>
    <property type="molecule type" value="Genomic_DNA"/>
</dbReference>
<dbReference type="RefSeq" id="WP_211785317.1">
    <property type="nucleotide sequence ID" value="NZ_CP047290.1"/>
</dbReference>
<sequence length="90" mass="9747">MTQTEDTTIDRLEGLLIAHRKILAELIATVQKLDPALAERLDDHSVLHDGQEDPGAVPTDGVAIELASAEETERVMSLSRVARQTEGGDD</sequence>
<organism evidence="1 2">
    <name type="scientific">Falsirhodobacter algicola</name>
    <dbReference type="NCBI Taxonomy" id="2692330"/>
    <lineage>
        <taxon>Bacteria</taxon>
        <taxon>Pseudomonadati</taxon>
        <taxon>Pseudomonadota</taxon>
        <taxon>Alphaproteobacteria</taxon>
        <taxon>Rhodobacterales</taxon>
        <taxon>Paracoccaceae</taxon>
        <taxon>Falsirhodobacter</taxon>
    </lineage>
</organism>
<keyword evidence="1" id="KW-0614">Plasmid</keyword>
<accession>A0A8J8MVI3</accession>
<reference evidence="1" key="1">
    <citation type="submission" date="2020-01" db="EMBL/GenBank/DDBJ databases">
        <authorList>
            <person name="Yang Y."/>
            <person name="Kwon Y.M."/>
        </authorList>
    </citation>
    <scope>NUCLEOTIDE SEQUENCE</scope>
    <source>
        <strain evidence="1">PG104</strain>
        <plasmid evidence="1">unnamed1</plasmid>
    </source>
</reference>
<geneLocation type="plasmid" evidence="1 2">
    <name>unnamed1</name>
</geneLocation>
<evidence type="ECO:0000313" key="1">
    <source>
        <dbReference type="EMBL" id="QUS37038.1"/>
    </source>
</evidence>
<protein>
    <submittedName>
        <fullName evidence="1">Uncharacterized protein</fullName>
    </submittedName>
</protein>
<dbReference type="KEGG" id="fap:GR316_11640"/>
<name>A0A8J8MVI3_9RHOB</name>
<dbReference type="Proteomes" id="UP000679284">
    <property type="component" value="Plasmid unnamed1"/>
</dbReference>
<keyword evidence="2" id="KW-1185">Reference proteome</keyword>
<proteinExistence type="predicted"/>